<evidence type="ECO:0000313" key="4">
    <source>
        <dbReference type="EMBL" id="KOY75946.1"/>
    </source>
</evidence>
<dbReference type="RefSeq" id="WP_053792170.1">
    <property type="nucleotide sequence ID" value="NZ_JXCY01000007.1"/>
</dbReference>
<dbReference type="InterPro" id="IPR009057">
    <property type="entry name" value="Homeodomain-like_sf"/>
</dbReference>
<dbReference type="Gene3D" id="1.10.357.10">
    <property type="entry name" value="Tetracycline Repressor, domain 2"/>
    <property type="match status" value="1"/>
</dbReference>
<organism evidence="4 5">
    <name type="scientific">Apilactobacillus kunkeei</name>
    <dbReference type="NCBI Taxonomy" id="148814"/>
    <lineage>
        <taxon>Bacteria</taxon>
        <taxon>Bacillati</taxon>
        <taxon>Bacillota</taxon>
        <taxon>Bacilli</taxon>
        <taxon>Lactobacillales</taxon>
        <taxon>Lactobacillaceae</taxon>
        <taxon>Apilactobacillus</taxon>
    </lineage>
</organism>
<dbReference type="GO" id="GO:0003677">
    <property type="term" value="F:DNA binding"/>
    <property type="evidence" value="ECO:0007669"/>
    <property type="project" value="UniProtKB-UniRule"/>
</dbReference>
<sequence length="184" mass="21431">MKYEHKRQLTRDKIEGALIKVAKNKGIADVTVSDIIKTANINRSTFYRHYIDKPDLIDSIEDRVISDIKEANVELKSTELEHINTAAGKFVYKFLTVIEENQPILELLLSEKGDIRFTLKLIAFFNKMVASTTEVFTDTMDEKKRKLFAAYNSSTAMGVVTFWVHHFDEYDKDYVYDFLMHRGY</sequence>
<dbReference type="InterPro" id="IPR001647">
    <property type="entry name" value="HTH_TetR"/>
</dbReference>
<dbReference type="PATRIC" id="fig|148814.8.peg.1299"/>
<name>A0A0M9DCA5_9LACO</name>
<evidence type="ECO:0000259" key="3">
    <source>
        <dbReference type="PROSITE" id="PS50977"/>
    </source>
</evidence>
<dbReference type="PROSITE" id="PS50977">
    <property type="entry name" value="HTH_TETR_2"/>
    <property type="match status" value="1"/>
</dbReference>
<evidence type="ECO:0000256" key="2">
    <source>
        <dbReference type="PROSITE-ProRule" id="PRU00335"/>
    </source>
</evidence>
<protein>
    <recommendedName>
        <fullName evidence="3">HTH tetR-type domain-containing protein</fullName>
    </recommendedName>
</protein>
<dbReference type="PANTHER" id="PTHR43479:SF7">
    <property type="entry name" value="TETR-FAMILY TRANSCRIPTIONAL REGULATOR"/>
    <property type="match status" value="1"/>
</dbReference>
<feature type="DNA-binding region" description="H-T-H motif" evidence="2">
    <location>
        <begin position="31"/>
        <end position="50"/>
    </location>
</feature>
<dbReference type="Pfam" id="PF14278">
    <property type="entry name" value="TetR_C_8"/>
    <property type="match status" value="1"/>
</dbReference>
<evidence type="ECO:0000313" key="5">
    <source>
        <dbReference type="Proteomes" id="UP000037778"/>
    </source>
</evidence>
<gene>
    <name evidence="4" type="ORF">RZ71_03740</name>
</gene>
<dbReference type="PANTHER" id="PTHR43479">
    <property type="entry name" value="ACREF/ENVCD OPERON REPRESSOR-RELATED"/>
    <property type="match status" value="1"/>
</dbReference>
<dbReference type="InterPro" id="IPR039532">
    <property type="entry name" value="TetR_C_Firmicutes"/>
</dbReference>
<dbReference type="EMBL" id="JXCY01000007">
    <property type="protein sequence ID" value="KOY75946.1"/>
    <property type="molecule type" value="Genomic_DNA"/>
</dbReference>
<dbReference type="InterPro" id="IPR050624">
    <property type="entry name" value="HTH-type_Tx_Regulator"/>
</dbReference>
<dbReference type="SUPFAM" id="SSF46689">
    <property type="entry name" value="Homeodomain-like"/>
    <property type="match status" value="1"/>
</dbReference>
<accession>A0A0M9DCA5</accession>
<evidence type="ECO:0000256" key="1">
    <source>
        <dbReference type="ARBA" id="ARBA00023125"/>
    </source>
</evidence>
<dbReference type="AlphaFoldDB" id="A0A0M9DCA5"/>
<comment type="caution">
    <text evidence="4">The sequence shown here is derived from an EMBL/GenBank/DDBJ whole genome shotgun (WGS) entry which is preliminary data.</text>
</comment>
<keyword evidence="5" id="KW-1185">Reference proteome</keyword>
<feature type="domain" description="HTH tetR-type" evidence="3">
    <location>
        <begin position="8"/>
        <end position="68"/>
    </location>
</feature>
<dbReference type="Proteomes" id="UP000037778">
    <property type="component" value="Unassembled WGS sequence"/>
</dbReference>
<proteinExistence type="predicted"/>
<dbReference type="Pfam" id="PF00440">
    <property type="entry name" value="TetR_N"/>
    <property type="match status" value="1"/>
</dbReference>
<keyword evidence="1 2" id="KW-0238">DNA-binding</keyword>
<reference evidence="4 5" key="1">
    <citation type="journal article" date="2015" name="Genome Biol. Evol.">
        <title>Functionally Structured Genomes in Lactobacillus kunkeei Colonizing the Honey Crop and Food Products of Honeybees and Stingless Bees.</title>
        <authorList>
            <person name="Tamarit D."/>
            <person name="Ellegaard K.M."/>
            <person name="Wikander J."/>
            <person name="Olofsson T."/>
            <person name="Vasquez A."/>
            <person name="Andersson S.G."/>
        </authorList>
    </citation>
    <scope>NUCLEOTIDE SEQUENCE [LARGE SCALE GENOMIC DNA]</scope>
    <source>
        <strain evidence="4 5">LAko</strain>
    </source>
</reference>